<evidence type="ECO:0000256" key="8">
    <source>
        <dbReference type="ARBA" id="ARBA00023288"/>
    </source>
</evidence>
<dbReference type="GO" id="GO:0005886">
    <property type="term" value="C:plasma membrane"/>
    <property type="evidence" value="ECO:0007669"/>
    <property type="project" value="UniProtKB-SubCell"/>
</dbReference>
<feature type="signal peptide" evidence="10">
    <location>
        <begin position="1"/>
        <end position="30"/>
    </location>
</feature>
<evidence type="ECO:0000256" key="1">
    <source>
        <dbReference type="ARBA" id="ARBA00002523"/>
    </source>
</evidence>
<feature type="domain" description="Trypanosome variant surface glycoprotein B-type N-terminal" evidence="11">
    <location>
        <begin position="24"/>
        <end position="375"/>
    </location>
</feature>
<sequence>MQGKPTITTSKLLALVVLAAGCTLSHNASAAPADEGTNSQVFALLCELVRAAATTTPKQPAAQINAQTKKTATLIKLLIADSTVISQLAHTDDADSIIAKAGSKATEMCGGTNREDCINAANHLREIKNKQEATLIAKLSEPSLIRQRLAETATKLTKLIEDSEKNMTCTNGFSYENIMNKALIGKQQGGNNFRLHMPGTNRQTACGQGPNTAGATAGMSIADDLLCLCASETGHENNKGCDSDSGEAVDFSQPHDSQGTEWERLHSLCIKRTPHNIAKTGSDLRNLLGKVKQAIAAPQANDKKNGYLGTLKDGGTAGNCDGTNTAGRGACAFYGKTTDAAAGPAWLKTVEEAADCLDHLKQQQQSALLRQQEIQLLNNSLTDLLHLHSNAAGSKPGAKEEPSLRSDGIQISDATRRCAAAEDSKDECDKLAKHGCVYNQQGDSGKKCTLKPEAQAQLEKSSQETESKTGSTNTTQSSNSFVIKTSPLLLAVLLF</sequence>
<comment type="function">
    <text evidence="1">VSG forms a coat on the surface of the parasite. The trypanosome evades the immune response of the host by expressing a series of antigenically distinct VSGs from an estimated 1000 VSG genes.</text>
</comment>
<dbReference type="GO" id="GO:0098552">
    <property type="term" value="C:side of membrane"/>
    <property type="evidence" value="ECO:0007669"/>
    <property type="project" value="UniProtKB-KW"/>
</dbReference>
<dbReference type="Pfam" id="PF13206">
    <property type="entry name" value="VSG_B"/>
    <property type="match status" value="1"/>
</dbReference>
<evidence type="ECO:0000256" key="7">
    <source>
        <dbReference type="ARBA" id="ARBA00023180"/>
    </source>
</evidence>
<keyword evidence="5 10" id="KW-0732">Signal</keyword>
<dbReference type="SUPFAM" id="SSF118251">
    <property type="entry name" value="Variant surface glycoprotein MITAT 1.2, VSG 221, C-terminal domain"/>
    <property type="match status" value="1"/>
</dbReference>
<dbReference type="EMBL" id="KX698690">
    <property type="protein sequence ID" value="APD72646.1"/>
    <property type="molecule type" value="Genomic_DNA"/>
</dbReference>
<dbReference type="VEuPathDB" id="TriTrypDB:Tb427_000069900"/>
<evidence type="ECO:0000256" key="4">
    <source>
        <dbReference type="ARBA" id="ARBA00022622"/>
    </source>
</evidence>
<dbReference type="Gene3D" id="4.10.110.20">
    <property type="entry name" value="Variant surface glycoprotein MITAT 1.2, VSG 221, C-terminal domain"/>
    <property type="match status" value="1"/>
</dbReference>
<evidence type="ECO:0000256" key="6">
    <source>
        <dbReference type="ARBA" id="ARBA00023136"/>
    </source>
</evidence>
<keyword evidence="3" id="KW-1003">Cell membrane</keyword>
<evidence type="ECO:0000256" key="5">
    <source>
        <dbReference type="ARBA" id="ARBA00022729"/>
    </source>
</evidence>
<evidence type="ECO:0000256" key="10">
    <source>
        <dbReference type="SAM" id="SignalP"/>
    </source>
</evidence>
<feature type="region of interest" description="Disordered" evidence="9">
    <location>
        <begin position="452"/>
        <end position="478"/>
    </location>
</feature>
<feature type="compositionally biased region" description="Low complexity" evidence="9">
    <location>
        <begin position="468"/>
        <end position="478"/>
    </location>
</feature>
<evidence type="ECO:0000313" key="12">
    <source>
        <dbReference type="EMBL" id="APD72646.1"/>
    </source>
</evidence>
<reference evidence="12" key="1">
    <citation type="submission" date="2016-08" db="EMBL/GenBank/DDBJ databases">
        <title>VSG repertoire of Trypanosoma brucei EATRO 1125.</title>
        <authorList>
            <person name="Cross G.A."/>
        </authorList>
    </citation>
    <scope>NUCLEOTIDE SEQUENCE</scope>
    <source>
        <strain evidence="12">EATRO 1125</strain>
    </source>
</reference>
<evidence type="ECO:0000256" key="3">
    <source>
        <dbReference type="ARBA" id="ARBA00022475"/>
    </source>
</evidence>
<evidence type="ECO:0000256" key="2">
    <source>
        <dbReference type="ARBA" id="ARBA00004609"/>
    </source>
</evidence>
<keyword evidence="4" id="KW-0336">GPI-anchor</keyword>
<feature type="chain" id="PRO_5013198679" evidence="10">
    <location>
        <begin position="31"/>
        <end position="495"/>
    </location>
</feature>
<dbReference type="InterPro" id="IPR027446">
    <property type="entry name" value="VSG_C_dom_sf"/>
</dbReference>
<accession>A0A1J0R493</accession>
<proteinExistence type="predicted"/>
<keyword evidence="6" id="KW-0472">Membrane</keyword>
<keyword evidence="8" id="KW-0449">Lipoprotein</keyword>
<organism evidence="12">
    <name type="scientific">Trypanosoma brucei</name>
    <dbReference type="NCBI Taxonomy" id="5691"/>
    <lineage>
        <taxon>Eukaryota</taxon>
        <taxon>Discoba</taxon>
        <taxon>Euglenozoa</taxon>
        <taxon>Kinetoplastea</taxon>
        <taxon>Metakinetoplastina</taxon>
        <taxon>Trypanosomatida</taxon>
        <taxon>Trypanosomatidae</taxon>
        <taxon>Trypanosoma</taxon>
    </lineage>
</organism>
<protein>
    <submittedName>
        <fullName evidence="12">Variant surface glycoprotein 1125.276</fullName>
    </submittedName>
</protein>
<evidence type="ECO:0000256" key="9">
    <source>
        <dbReference type="SAM" id="MobiDB-lite"/>
    </source>
</evidence>
<dbReference type="InterPro" id="IPR025932">
    <property type="entry name" value="Trypano_VSG_B_N_dom"/>
</dbReference>
<comment type="subcellular location">
    <subcellularLocation>
        <location evidence="2">Cell membrane</location>
        <topology evidence="2">Lipid-anchor</topology>
        <topology evidence="2">GPI-anchor</topology>
    </subcellularLocation>
</comment>
<name>A0A1J0R493_9TRYP</name>
<evidence type="ECO:0000259" key="11">
    <source>
        <dbReference type="Pfam" id="PF13206"/>
    </source>
</evidence>
<dbReference type="PROSITE" id="PS51257">
    <property type="entry name" value="PROKAR_LIPOPROTEIN"/>
    <property type="match status" value="1"/>
</dbReference>
<dbReference type="AlphaFoldDB" id="A0A1J0R493"/>
<keyword evidence="7" id="KW-0325">Glycoprotein</keyword>